<evidence type="ECO:0000313" key="3">
    <source>
        <dbReference type="EMBL" id="EPD30972.1"/>
    </source>
</evidence>
<dbReference type="InterPro" id="IPR008928">
    <property type="entry name" value="6-hairpin_glycosidase_sf"/>
</dbReference>
<name>A0A9W5REI0_9ACTO</name>
<evidence type="ECO:0000256" key="2">
    <source>
        <dbReference type="ARBA" id="ARBA00023235"/>
    </source>
</evidence>
<evidence type="ECO:0008006" key="5">
    <source>
        <dbReference type="Google" id="ProtNLM"/>
    </source>
</evidence>
<proteinExistence type="inferred from homology"/>
<comment type="similarity">
    <text evidence="1">Belongs to the N-acylglucosamine 2-epimerase family.</text>
</comment>
<reference evidence="3 4" key="1">
    <citation type="submission" date="2013-05" db="EMBL/GenBank/DDBJ databases">
        <title>The Genome Sequence of Actinomyces europaeus ACS-120-V-COL10B.</title>
        <authorList>
            <consortium name="The Broad Institute Genomics Platform"/>
            <person name="Earl A."/>
            <person name="Ward D."/>
            <person name="Feldgarden M."/>
            <person name="Gevers D."/>
            <person name="Saerens B."/>
            <person name="Vaneechoutte M."/>
            <person name="Walker B."/>
            <person name="Young S."/>
            <person name="Zeng Q."/>
            <person name="Gargeya S."/>
            <person name="Fitzgerald M."/>
            <person name="Haas B."/>
            <person name="Abouelleil A."/>
            <person name="Allen A.W."/>
            <person name="Alvarado L."/>
            <person name="Arachchi H.M."/>
            <person name="Berlin A.M."/>
            <person name="Chapman S.B."/>
            <person name="Gainer-Dewar J."/>
            <person name="Goldberg J."/>
            <person name="Griggs A."/>
            <person name="Gujja S."/>
            <person name="Hansen M."/>
            <person name="Howarth C."/>
            <person name="Imamovic A."/>
            <person name="Ireland A."/>
            <person name="Larimer J."/>
            <person name="McCowan C."/>
            <person name="Murphy C."/>
            <person name="Pearson M."/>
            <person name="Poon T.W."/>
            <person name="Priest M."/>
            <person name="Roberts A."/>
            <person name="Saif S."/>
            <person name="Shea T."/>
            <person name="Sisk P."/>
            <person name="Sykes S."/>
            <person name="Wortman J."/>
            <person name="Nusbaum C."/>
            <person name="Birren B."/>
        </authorList>
    </citation>
    <scope>NUCLEOTIDE SEQUENCE [LARGE SCALE GENOMIC DNA]</scope>
    <source>
        <strain evidence="3 4">ACS-120-V-Col10b</strain>
    </source>
</reference>
<dbReference type="RefSeq" id="WP_016444084.1">
    <property type="nucleotide sequence ID" value="NZ_KE150266.1"/>
</dbReference>
<gene>
    <name evidence="3" type="ORF">HMPREF9238_00728</name>
</gene>
<dbReference type="InterPro" id="IPR012341">
    <property type="entry name" value="6hp_glycosidase-like_sf"/>
</dbReference>
<dbReference type="EMBL" id="AGWN01000001">
    <property type="protein sequence ID" value="EPD30972.1"/>
    <property type="molecule type" value="Genomic_DNA"/>
</dbReference>
<keyword evidence="4" id="KW-1185">Reference proteome</keyword>
<evidence type="ECO:0000313" key="4">
    <source>
        <dbReference type="Proteomes" id="UP000014387"/>
    </source>
</evidence>
<dbReference type="Pfam" id="PF07221">
    <property type="entry name" value="GlcNAc_2-epim"/>
    <property type="match status" value="1"/>
</dbReference>
<dbReference type="GO" id="GO:0005975">
    <property type="term" value="P:carbohydrate metabolic process"/>
    <property type="evidence" value="ECO:0007669"/>
    <property type="project" value="InterPro"/>
</dbReference>
<evidence type="ECO:0000256" key="1">
    <source>
        <dbReference type="ARBA" id="ARBA00008558"/>
    </source>
</evidence>
<dbReference type="OrthoDB" id="9806359at2"/>
<dbReference type="Proteomes" id="UP000014387">
    <property type="component" value="Unassembled WGS sequence"/>
</dbReference>
<dbReference type="PANTHER" id="PTHR15108">
    <property type="entry name" value="N-ACYLGLUCOSAMINE-2-EPIMERASE"/>
    <property type="match status" value="1"/>
</dbReference>
<dbReference type="GO" id="GO:0016853">
    <property type="term" value="F:isomerase activity"/>
    <property type="evidence" value="ECO:0007669"/>
    <property type="project" value="UniProtKB-KW"/>
</dbReference>
<dbReference type="Gene3D" id="1.50.10.10">
    <property type="match status" value="1"/>
</dbReference>
<dbReference type="InterPro" id="IPR010819">
    <property type="entry name" value="AGE/CE"/>
</dbReference>
<sequence length="417" mass="46870">MTFDSDTRAKQFDALIDFAKASRVPTGFGYLDANGKVDSSRPVELWITCRMTHVFSLASIMGDSEAGVLATHGVKALSTYFYDQQYSGWFSAIGHDTENLQVVDDTKMAYAHAFVVLAASSAKIAGVEAAADLLDQALAVQDEFWWEGDQAKVRESYDREFVECERYRGVNANMHTVESYLAAYDATDDRQWLNRAVAILNWVVEASSKNNWRVPEHFDENWNVLPDYNRDRPKDPFRPFGFTPGHGFEWARLSVHAGAQLARSAEKVPHWMLGGALQLFDRAVADGWNVDGAPGFVYTTDENGQPVARERMHWVACEAIGAAVTLARALEENEGFAGDDAAKVEDLRAHANTWWEYCERYLIEQPGRWWHELDENNQPSTVTWPGKPDAYHVVQMLLLPELPLAPTFARAIQEAIA</sequence>
<dbReference type="SUPFAM" id="SSF48208">
    <property type="entry name" value="Six-hairpin glycosidases"/>
    <property type="match status" value="1"/>
</dbReference>
<keyword evidence="2" id="KW-0413">Isomerase</keyword>
<organism evidence="3 4">
    <name type="scientific">Gleimia europaea ACS-120-V-Col10b</name>
    <dbReference type="NCBI Taxonomy" id="883069"/>
    <lineage>
        <taxon>Bacteria</taxon>
        <taxon>Bacillati</taxon>
        <taxon>Actinomycetota</taxon>
        <taxon>Actinomycetes</taxon>
        <taxon>Actinomycetales</taxon>
        <taxon>Actinomycetaceae</taxon>
        <taxon>Gleimia</taxon>
    </lineage>
</organism>
<dbReference type="AlphaFoldDB" id="A0A9W5REI0"/>
<accession>A0A9W5REI0</accession>
<comment type="caution">
    <text evidence="3">The sequence shown here is derived from an EMBL/GenBank/DDBJ whole genome shotgun (WGS) entry which is preliminary data.</text>
</comment>
<protein>
    <recommendedName>
        <fullName evidence="5">N-acylglucosamine 2-epimerase</fullName>
    </recommendedName>
</protein>